<dbReference type="PIRSF" id="PIRSF000097">
    <property type="entry name" value="AKR"/>
    <property type="match status" value="1"/>
</dbReference>
<dbReference type="InterPro" id="IPR020471">
    <property type="entry name" value="AKR"/>
</dbReference>
<dbReference type="RefSeq" id="WP_217632073.1">
    <property type="nucleotide sequence ID" value="NZ_FNQM01000001.1"/>
</dbReference>
<evidence type="ECO:0000256" key="4">
    <source>
        <dbReference type="ARBA" id="ARBA00049445"/>
    </source>
</evidence>
<feature type="binding site" evidence="6">
    <location>
        <position position="110"/>
    </location>
    <ligand>
        <name>substrate</name>
    </ligand>
</feature>
<dbReference type="AlphaFoldDB" id="A0A1H3VQX7"/>
<keyword evidence="2" id="KW-0521">NADP</keyword>
<dbReference type="GO" id="GO:0051596">
    <property type="term" value="P:methylglyoxal catabolic process"/>
    <property type="evidence" value="ECO:0007669"/>
    <property type="project" value="TreeGrafter"/>
</dbReference>
<dbReference type="PROSITE" id="PS00798">
    <property type="entry name" value="ALDOKETO_REDUCTASE_1"/>
    <property type="match status" value="1"/>
</dbReference>
<dbReference type="PANTHER" id="PTHR43827">
    <property type="entry name" value="2,5-DIKETO-D-GLUCONIC ACID REDUCTASE"/>
    <property type="match status" value="1"/>
</dbReference>
<feature type="site" description="Lowers pKa of active site Tyr" evidence="7">
    <location>
        <position position="77"/>
    </location>
</feature>
<dbReference type="PRINTS" id="PR00069">
    <property type="entry name" value="ALDKETRDTASE"/>
</dbReference>
<evidence type="ECO:0000256" key="3">
    <source>
        <dbReference type="ARBA" id="ARBA00023002"/>
    </source>
</evidence>
<dbReference type="GO" id="GO:1990002">
    <property type="term" value="F:methylglyoxal reductase (NADPH) (acetol producing) activity"/>
    <property type="evidence" value="ECO:0007669"/>
    <property type="project" value="TreeGrafter"/>
</dbReference>
<evidence type="ECO:0000259" key="8">
    <source>
        <dbReference type="Pfam" id="PF00248"/>
    </source>
</evidence>
<reference evidence="9 10" key="1">
    <citation type="submission" date="2016-10" db="EMBL/GenBank/DDBJ databases">
        <authorList>
            <person name="de Groot N.N."/>
        </authorList>
    </citation>
    <scope>NUCLEOTIDE SEQUENCE [LARGE SCALE GENOMIC DNA]</scope>
    <source>
        <strain evidence="9 10">DSM 15345</strain>
    </source>
</reference>
<dbReference type="FunFam" id="3.20.20.100:FF:000002">
    <property type="entry name" value="2,5-diketo-D-gluconic acid reductase A"/>
    <property type="match status" value="1"/>
</dbReference>
<keyword evidence="3" id="KW-0560">Oxidoreductase</keyword>
<evidence type="ECO:0000313" key="9">
    <source>
        <dbReference type="EMBL" id="SDZ77215.1"/>
    </source>
</evidence>
<feature type="domain" description="NADP-dependent oxidoreductase" evidence="8">
    <location>
        <begin position="19"/>
        <end position="264"/>
    </location>
</feature>
<evidence type="ECO:0000256" key="7">
    <source>
        <dbReference type="PIRSR" id="PIRSR000097-3"/>
    </source>
</evidence>
<dbReference type="PANTHER" id="PTHR43827:SF3">
    <property type="entry name" value="NADP-DEPENDENT OXIDOREDUCTASE DOMAIN-CONTAINING PROTEIN"/>
    <property type="match status" value="1"/>
</dbReference>
<dbReference type="InterPro" id="IPR036812">
    <property type="entry name" value="NAD(P)_OxRdtase_dom_sf"/>
</dbReference>
<dbReference type="InterPro" id="IPR018170">
    <property type="entry name" value="Aldo/ket_reductase_CS"/>
</dbReference>
<comment type="catalytic activity">
    <reaction evidence="4">
        <text>hydroxyacetone + NADP(+) = methylglyoxal + NADPH + H(+)</text>
        <dbReference type="Rhea" id="RHEA:27986"/>
        <dbReference type="ChEBI" id="CHEBI:15378"/>
        <dbReference type="ChEBI" id="CHEBI:17158"/>
        <dbReference type="ChEBI" id="CHEBI:27957"/>
        <dbReference type="ChEBI" id="CHEBI:57783"/>
        <dbReference type="ChEBI" id="CHEBI:58349"/>
    </reaction>
</comment>
<name>A0A1H3VQX7_9RHOB</name>
<gene>
    <name evidence="9" type="ORF">SAMN05444370_101272</name>
</gene>
<dbReference type="Gene3D" id="3.20.20.100">
    <property type="entry name" value="NADP-dependent oxidoreductase domain"/>
    <property type="match status" value="1"/>
</dbReference>
<keyword evidence="10" id="KW-1185">Reference proteome</keyword>
<evidence type="ECO:0000256" key="2">
    <source>
        <dbReference type="ARBA" id="ARBA00022857"/>
    </source>
</evidence>
<evidence type="ECO:0000256" key="6">
    <source>
        <dbReference type="PIRSR" id="PIRSR000097-2"/>
    </source>
</evidence>
<proteinExistence type="inferred from homology"/>
<comment type="similarity">
    <text evidence="1">Belongs to the aldo/keto reductase family.</text>
</comment>
<dbReference type="STRING" id="89524.SAMN05444370_101272"/>
<dbReference type="EMBL" id="FNQM01000001">
    <property type="protein sequence ID" value="SDZ77215.1"/>
    <property type="molecule type" value="Genomic_DNA"/>
</dbReference>
<feature type="active site" description="Proton donor" evidence="5">
    <location>
        <position position="52"/>
    </location>
</feature>
<dbReference type="InterPro" id="IPR023210">
    <property type="entry name" value="NADP_OxRdtase_dom"/>
</dbReference>
<protein>
    <submittedName>
        <fullName evidence="9">Aldo/keto reductase</fullName>
    </submittedName>
</protein>
<dbReference type="SUPFAM" id="SSF51430">
    <property type="entry name" value="NAD(P)-linked oxidoreductase"/>
    <property type="match status" value="1"/>
</dbReference>
<dbReference type="PROSITE" id="PS00062">
    <property type="entry name" value="ALDOKETO_REDUCTASE_2"/>
    <property type="match status" value="1"/>
</dbReference>
<dbReference type="Proteomes" id="UP000198703">
    <property type="component" value="Unassembled WGS sequence"/>
</dbReference>
<evidence type="ECO:0000313" key="10">
    <source>
        <dbReference type="Proteomes" id="UP000198703"/>
    </source>
</evidence>
<sequence length="283" mass="30517">MTDTAIPVVEANGANIPALGFGTWPMKGETCAQAVAEALRAGYRHIDTAEMYGNEEAVGEGLRASGVERHGIFVTTKIWHDHLKPDDARKAAEASLKRLGLDRVDLLLIHWPDNAMTAAEMLEGLCACRKAGLARHIGVSNFPTTLLDAALDAAQKHGERLAANQVEHHPELDQSKLLAACRAHGLALVSYAPLGKGGLLEAPEITAVAEAHGRTPAQIVLRWHIQQKGVVAIPKSQTPERIRANLAIGDFALSPEEMRALHALARPDGRRIDPDWAPVWDVA</sequence>
<evidence type="ECO:0000256" key="1">
    <source>
        <dbReference type="ARBA" id="ARBA00007905"/>
    </source>
</evidence>
<organism evidence="9 10">
    <name type="scientific">Rubrimonas cliftonensis</name>
    <dbReference type="NCBI Taxonomy" id="89524"/>
    <lineage>
        <taxon>Bacteria</taxon>
        <taxon>Pseudomonadati</taxon>
        <taxon>Pseudomonadota</taxon>
        <taxon>Alphaproteobacteria</taxon>
        <taxon>Rhodobacterales</taxon>
        <taxon>Paracoccaceae</taxon>
        <taxon>Rubrimonas</taxon>
    </lineage>
</organism>
<evidence type="ECO:0000256" key="5">
    <source>
        <dbReference type="PIRSR" id="PIRSR000097-1"/>
    </source>
</evidence>
<dbReference type="Pfam" id="PF00248">
    <property type="entry name" value="Aldo_ket_red"/>
    <property type="match status" value="1"/>
</dbReference>
<accession>A0A1H3VQX7</accession>